<keyword evidence="1" id="KW-0472">Membrane</keyword>
<evidence type="ECO:0000313" key="2">
    <source>
        <dbReference type="EMBL" id="QSQ25994.1"/>
    </source>
</evidence>
<reference evidence="2 3" key="1">
    <citation type="submission" date="2021-02" db="EMBL/GenBank/DDBJ databases">
        <title>De Novo genome assembly of isolated myxobacteria.</title>
        <authorList>
            <person name="Stevens D.C."/>
        </authorList>
    </citation>
    <scope>NUCLEOTIDE SEQUENCE [LARGE SCALE GENOMIC DNA]</scope>
    <source>
        <strain evidence="3">SCPEA02</strain>
    </source>
</reference>
<sequence length="276" mass="29531">MNLIALHRQFTAELLKARKRNLFLGVLGLLLFFGVLPVPIAIAGSANDNMRDWARSLVTFPGCLFNTIKIANISLPLLITVVAAGAVGSEYSGGTWKMTLPRTTSRASSLVAKFLATLVLTLGAVAFTYVFAIVMGAGGSLALGLNFVPGPVNLGAGDIGRMVAYYTLEFGCTISLTMLASVATRSFVGGTLLGFTAQHLLRGAVFLPGGWVSPMANLDSLQTRWLALSAYDKQDVENVLGHDMTWQASTVSVVAFSLAFMLLTMWLFEKRDLASE</sequence>
<accession>A0ABX7P6A7</accession>
<feature type="transmembrane region" description="Helical" evidence="1">
    <location>
        <begin position="64"/>
        <end position="89"/>
    </location>
</feature>
<keyword evidence="1" id="KW-1133">Transmembrane helix</keyword>
<feature type="transmembrane region" description="Helical" evidence="1">
    <location>
        <begin position="110"/>
        <end position="143"/>
    </location>
</feature>
<organism evidence="2 3">
    <name type="scientific">Pyxidicoccus parkwayensis</name>
    <dbReference type="NCBI Taxonomy" id="2813578"/>
    <lineage>
        <taxon>Bacteria</taxon>
        <taxon>Pseudomonadati</taxon>
        <taxon>Myxococcota</taxon>
        <taxon>Myxococcia</taxon>
        <taxon>Myxococcales</taxon>
        <taxon>Cystobacterineae</taxon>
        <taxon>Myxococcaceae</taxon>
        <taxon>Pyxidicoccus</taxon>
    </lineage>
</organism>
<dbReference type="PANTHER" id="PTHR37305">
    <property type="entry name" value="INTEGRAL MEMBRANE PROTEIN-RELATED"/>
    <property type="match status" value="1"/>
</dbReference>
<feature type="transmembrane region" description="Helical" evidence="1">
    <location>
        <begin position="246"/>
        <end position="268"/>
    </location>
</feature>
<protein>
    <submittedName>
        <fullName evidence="2">ABC transporter permease subunit</fullName>
    </submittedName>
</protein>
<keyword evidence="1" id="KW-0812">Transmembrane</keyword>
<feature type="transmembrane region" description="Helical" evidence="1">
    <location>
        <begin position="163"/>
        <end position="188"/>
    </location>
</feature>
<gene>
    <name evidence="2" type="ORF">JY651_14160</name>
</gene>
<dbReference type="RefSeq" id="WP_206727544.1">
    <property type="nucleotide sequence ID" value="NZ_CP071090.1"/>
</dbReference>
<dbReference type="PANTHER" id="PTHR37305:SF1">
    <property type="entry name" value="MEMBRANE PROTEIN"/>
    <property type="match status" value="1"/>
</dbReference>
<dbReference type="Proteomes" id="UP000662747">
    <property type="component" value="Chromosome"/>
</dbReference>
<dbReference type="Pfam" id="PF12730">
    <property type="entry name" value="ABC2_membrane_4"/>
    <property type="match status" value="1"/>
</dbReference>
<feature type="transmembrane region" description="Helical" evidence="1">
    <location>
        <begin position="21"/>
        <end position="44"/>
    </location>
</feature>
<proteinExistence type="predicted"/>
<keyword evidence="3" id="KW-1185">Reference proteome</keyword>
<dbReference type="EMBL" id="CP071090">
    <property type="protein sequence ID" value="QSQ25994.1"/>
    <property type="molecule type" value="Genomic_DNA"/>
</dbReference>
<name>A0ABX7P6A7_9BACT</name>
<evidence type="ECO:0000313" key="3">
    <source>
        <dbReference type="Proteomes" id="UP000662747"/>
    </source>
</evidence>
<evidence type="ECO:0000256" key="1">
    <source>
        <dbReference type="SAM" id="Phobius"/>
    </source>
</evidence>